<organism evidence="3 4">
    <name type="scientific">Daphnia sinensis</name>
    <dbReference type="NCBI Taxonomy" id="1820382"/>
    <lineage>
        <taxon>Eukaryota</taxon>
        <taxon>Metazoa</taxon>
        <taxon>Ecdysozoa</taxon>
        <taxon>Arthropoda</taxon>
        <taxon>Crustacea</taxon>
        <taxon>Branchiopoda</taxon>
        <taxon>Diplostraca</taxon>
        <taxon>Cladocera</taxon>
        <taxon>Anomopoda</taxon>
        <taxon>Daphniidae</taxon>
        <taxon>Daphnia</taxon>
        <taxon>Daphnia similis group</taxon>
    </lineage>
</organism>
<comment type="caution">
    <text evidence="3">The sequence shown here is derived from an EMBL/GenBank/DDBJ whole genome shotgun (WGS) entry which is preliminary data.</text>
</comment>
<proteinExistence type="inferred from homology"/>
<reference evidence="3 4" key="1">
    <citation type="submission" date="2022-05" db="EMBL/GenBank/DDBJ databases">
        <title>A multi-omics perspective on studying reproductive biology in Daphnia sinensis.</title>
        <authorList>
            <person name="Jia J."/>
        </authorList>
    </citation>
    <scope>NUCLEOTIDE SEQUENCE [LARGE SCALE GENOMIC DNA]</scope>
    <source>
        <strain evidence="3 4">WSL</strain>
    </source>
</reference>
<protein>
    <submittedName>
        <fullName evidence="3">Uncharacterized protein</fullName>
    </submittedName>
</protein>
<keyword evidence="4" id="KW-1185">Reference proteome</keyword>
<keyword evidence="2" id="KW-1133">Transmembrane helix</keyword>
<dbReference type="EMBL" id="WJBH02000003">
    <property type="protein sequence ID" value="KAI9561326.1"/>
    <property type="molecule type" value="Genomic_DNA"/>
</dbReference>
<dbReference type="PANTHER" id="PTHR45964:SF9">
    <property type="entry name" value="SULFOTRANSFERASE"/>
    <property type="match status" value="1"/>
</dbReference>
<accession>A0AAD5LEM7</accession>
<gene>
    <name evidence="3" type="ORF">GHT06_012282</name>
</gene>
<dbReference type="Proteomes" id="UP000820818">
    <property type="component" value="Linkage Group LG3"/>
</dbReference>
<comment type="similarity">
    <text evidence="1">Belongs to the WSCD family.</text>
</comment>
<keyword evidence="2" id="KW-0472">Membrane</keyword>
<dbReference type="SUPFAM" id="SSF52540">
    <property type="entry name" value="P-loop containing nucleoside triphosphate hydrolases"/>
    <property type="match status" value="1"/>
</dbReference>
<feature type="transmembrane region" description="Helical" evidence="2">
    <location>
        <begin position="7"/>
        <end position="26"/>
    </location>
</feature>
<sequence>MKLRRKELYGVALATTGVALFSLYQLNYVESHIMGSIIGTFGNSWLIARVEQNYTLPANYIIDPDHVSYPWIGDPTCQHFPVQFARNHTRPKWALTSFPGSGVTWTRQLIEGVTGIYTGSVYGRADKPIVLIGNHSGNTADLDCECTILIKDHDIAGQVPVLPIGSINGVTVNETKKNTVRSSAYSNRGVLLLRNPVDAMFTHARFLATSGNKTGLVSEKDFSGPRWEEYVDYVANTWADHAVGWIESIHNGTVLFYERLLHEDTAAELKRLLDVIHFRDPHHPPVDPQRLDCALKHKNRKDRKRLKKPMVPLTANQRKKFESSIERVQTSLRKKGWPLLPVYLYRKDS</sequence>
<dbReference type="AlphaFoldDB" id="A0AAD5LEM7"/>
<dbReference type="InterPro" id="IPR027417">
    <property type="entry name" value="P-loop_NTPase"/>
</dbReference>
<evidence type="ECO:0000256" key="1">
    <source>
        <dbReference type="ARBA" id="ARBA00010236"/>
    </source>
</evidence>
<evidence type="ECO:0000313" key="4">
    <source>
        <dbReference type="Proteomes" id="UP000820818"/>
    </source>
</evidence>
<dbReference type="InterPro" id="IPR051589">
    <property type="entry name" value="Sialate-O-sulfotransferase"/>
</dbReference>
<dbReference type="Gene3D" id="3.40.50.300">
    <property type="entry name" value="P-loop containing nucleotide triphosphate hydrolases"/>
    <property type="match status" value="1"/>
</dbReference>
<evidence type="ECO:0000313" key="3">
    <source>
        <dbReference type="EMBL" id="KAI9561326.1"/>
    </source>
</evidence>
<keyword evidence="2" id="KW-0812">Transmembrane</keyword>
<evidence type="ECO:0000256" key="2">
    <source>
        <dbReference type="SAM" id="Phobius"/>
    </source>
</evidence>
<name>A0AAD5LEM7_9CRUS</name>
<dbReference type="PANTHER" id="PTHR45964">
    <property type="entry name" value="WSCD FAMILY MEMBER CG9164"/>
    <property type="match status" value="1"/>
</dbReference>